<organism evidence="1 2">
    <name type="scientific">Meloidogyne enterolobii</name>
    <name type="common">Root-knot nematode worm</name>
    <name type="synonym">Meloidogyne mayaguensis</name>
    <dbReference type="NCBI Taxonomy" id="390850"/>
    <lineage>
        <taxon>Eukaryota</taxon>
        <taxon>Metazoa</taxon>
        <taxon>Ecdysozoa</taxon>
        <taxon>Nematoda</taxon>
        <taxon>Chromadorea</taxon>
        <taxon>Rhabditida</taxon>
        <taxon>Tylenchina</taxon>
        <taxon>Tylenchomorpha</taxon>
        <taxon>Tylenchoidea</taxon>
        <taxon>Meloidogynidae</taxon>
        <taxon>Meloidogyninae</taxon>
        <taxon>Meloidogyne</taxon>
    </lineage>
</organism>
<dbReference type="EMBL" id="CAVMJV010000025">
    <property type="protein sequence ID" value="CAK5074165.1"/>
    <property type="molecule type" value="Genomic_DNA"/>
</dbReference>
<sequence>MRNKVENKGKDVRNERSMGMNARNTTKIERDNKTDERNESNDERSKDRDEVKSERKVRNDERHKVNAQKNERNKWKSEGTNERNTRGKYGNDHQNERDNGNNKKNKGKIEGNEWNKEDKFQKILQLVSIEMACIERELKESFKDLEDSSPLKGHKKLERSETQKKREIEEEELNKLYVAKRKIEINIDNGRLNKVLDKLKGG</sequence>
<keyword evidence="2" id="KW-1185">Reference proteome</keyword>
<name>A0ACB0Z5G9_MELEN</name>
<protein>
    <submittedName>
        <fullName evidence="1">Uncharacterized protein</fullName>
    </submittedName>
</protein>
<evidence type="ECO:0000313" key="1">
    <source>
        <dbReference type="EMBL" id="CAK5074165.1"/>
    </source>
</evidence>
<proteinExistence type="predicted"/>
<dbReference type="Proteomes" id="UP001497535">
    <property type="component" value="Unassembled WGS sequence"/>
</dbReference>
<accession>A0ACB0Z5G9</accession>
<reference evidence="1" key="1">
    <citation type="submission" date="2023-11" db="EMBL/GenBank/DDBJ databases">
        <authorList>
            <person name="Poullet M."/>
        </authorList>
    </citation>
    <scope>NUCLEOTIDE SEQUENCE</scope>
    <source>
        <strain evidence="1">E1834</strain>
    </source>
</reference>
<comment type="caution">
    <text evidence="1">The sequence shown here is derived from an EMBL/GenBank/DDBJ whole genome shotgun (WGS) entry which is preliminary data.</text>
</comment>
<gene>
    <name evidence="1" type="ORF">MENTE1834_LOCUS20871</name>
</gene>
<evidence type="ECO:0000313" key="2">
    <source>
        <dbReference type="Proteomes" id="UP001497535"/>
    </source>
</evidence>